<evidence type="ECO:0000256" key="6">
    <source>
        <dbReference type="ARBA" id="ARBA00023239"/>
    </source>
</evidence>
<comment type="similarity">
    <text evidence="2">Belongs to the chorismate synthase family.</text>
</comment>
<keyword evidence="8" id="KW-1185">Reference proteome</keyword>
<proteinExistence type="inferred from homology"/>
<dbReference type="PANTHER" id="PTHR21085:SF0">
    <property type="entry name" value="CHORISMATE SYNTHASE"/>
    <property type="match status" value="1"/>
</dbReference>
<dbReference type="AlphaFoldDB" id="A0A8H6IKU9"/>
<dbReference type="GO" id="GO:0010181">
    <property type="term" value="F:FMN binding"/>
    <property type="evidence" value="ECO:0007669"/>
    <property type="project" value="TreeGrafter"/>
</dbReference>
<dbReference type="GO" id="GO:0009423">
    <property type="term" value="P:chorismate biosynthetic process"/>
    <property type="evidence" value="ECO:0007669"/>
    <property type="project" value="UniProtKB-UniPathway"/>
</dbReference>
<dbReference type="PROSITE" id="PS00789">
    <property type="entry name" value="CHORISMATE_SYNTHASE_3"/>
    <property type="match status" value="1"/>
</dbReference>
<gene>
    <name evidence="7" type="ORF">DFP72DRAFT_985467</name>
</gene>
<dbReference type="EMBL" id="JACGCI010000001">
    <property type="protein sequence ID" value="KAF6766417.1"/>
    <property type="molecule type" value="Genomic_DNA"/>
</dbReference>
<dbReference type="PANTHER" id="PTHR21085">
    <property type="entry name" value="CHORISMATE SYNTHASE"/>
    <property type="match status" value="1"/>
</dbReference>
<dbReference type="HAMAP" id="MF_00300">
    <property type="entry name" value="Chorismate_synth"/>
    <property type="match status" value="1"/>
</dbReference>
<evidence type="ECO:0000256" key="2">
    <source>
        <dbReference type="ARBA" id="ARBA00008014"/>
    </source>
</evidence>
<dbReference type="PIRSF" id="PIRSF001456">
    <property type="entry name" value="Chorismate_synth"/>
    <property type="match status" value="1"/>
</dbReference>
<evidence type="ECO:0000313" key="8">
    <source>
        <dbReference type="Proteomes" id="UP000521943"/>
    </source>
</evidence>
<accession>A0A8H6IKU9</accession>
<reference evidence="7 8" key="1">
    <citation type="submission" date="2020-07" db="EMBL/GenBank/DDBJ databases">
        <title>Comparative genomics of pyrophilous fungi reveals a link between fire events and developmental genes.</title>
        <authorList>
            <consortium name="DOE Joint Genome Institute"/>
            <person name="Steindorff A.S."/>
            <person name="Carver A."/>
            <person name="Calhoun S."/>
            <person name="Stillman K."/>
            <person name="Liu H."/>
            <person name="Lipzen A."/>
            <person name="Pangilinan J."/>
            <person name="Labutti K."/>
            <person name="Bruns T.D."/>
            <person name="Grigoriev I.V."/>
        </authorList>
    </citation>
    <scope>NUCLEOTIDE SEQUENCE [LARGE SCALE GENOMIC DNA]</scope>
    <source>
        <strain evidence="7 8">CBS 144469</strain>
    </source>
</reference>
<dbReference type="FunFam" id="3.60.150.10:FF:000006">
    <property type="entry name" value="Chorismate synthase"/>
    <property type="match status" value="1"/>
</dbReference>
<dbReference type="Proteomes" id="UP000521943">
    <property type="component" value="Unassembled WGS sequence"/>
</dbReference>
<name>A0A8H6IKU9_9AGAR</name>
<keyword evidence="4" id="KW-0028">Amino-acid biosynthesis</keyword>
<organism evidence="7 8">
    <name type="scientific">Ephemerocybe angulata</name>
    <dbReference type="NCBI Taxonomy" id="980116"/>
    <lineage>
        <taxon>Eukaryota</taxon>
        <taxon>Fungi</taxon>
        <taxon>Dikarya</taxon>
        <taxon>Basidiomycota</taxon>
        <taxon>Agaricomycotina</taxon>
        <taxon>Agaricomycetes</taxon>
        <taxon>Agaricomycetidae</taxon>
        <taxon>Agaricales</taxon>
        <taxon>Agaricineae</taxon>
        <taxon>Psathyrellaceae</taxon>
        <taxon>Ephemerocybe</taxon>
    </lineage>
</organism>
<evidence type="ECO:0000256" key="4">
    <source>
        <dbReference type="ARBA" id="ARBA00022605"/>
    </source>
</evidence>
<comment type="caution">
    <text evidence="7">The sequence shown here is derived from an EMBL/GenBank/DDBJ whole genome shotgun (WGS) entry which is preliminary data.</text>
</comment>
<keyword evidence="5" id="KW-0057">Aromatic amino acid biosynthesis</keyword>
<protein>
    <recommendedName>
        <fullName evidence="3">chorismate synthase</fullName>
        <ecNumber evidence="3">4.2.3.5</ecNumber>
    </recommendedName>
</protein>
<dbReference type="InterPro" id="IPR035904">
    <property type="entry name" value="Chorismate_synth_AroC_sf"/>
</dbReference>
<dbReference type="PROSITE" id="PS00788">
    <property type="entry name" value="CHORISMATE_SYNTHASE_2"/>
    <property type="match status" value="1"/>
</dbReference>
<dbReference type="Gene3D" id="3.60.150.10">
    <property type="entry name" value="Chorismate synthase AroC"/>
    <property type="match status" value="1"/>
</dbReference>
<dbReference type="NCBIfam" id="TIGR00033">
    <property type="entry name" value="aroC"/>
    <property type="match status" value="1"/>
</dbReference>
<keyword evidence="6" id="KW-0456">Lyase</keyword>
<evidence type="ECO:0000256" key="3">
    <source>
        <dbReference type="ARBA" id="ARBA00013036"/>
    </source>
</evidence>
<dbReference type="GO" id="GO:0009073">
    <property type="term" value="P:aromatic amino acid family biosynthetic process"/>
    <property type="evidence" value="ECO:0007669"/>
    <property type="project" value="UniProtKB-KW"/>
</dbReference>
<sequence>MSTFGKLFRVTTYGESHCASVGAIVDWMPSSTGLELTAQDIQVQLSRRRPGQSDLTTPRNEKDLHGVTLGTPIGLLVKNEDQRPHDYTETDLYPRPSHADYTYLEKYGVKASSGGGRSSARETIGRVAAGAIAEKYLKTVYGIEIVAFVSSVGKIHLPALLAPPSLAKLLATISREEVDKHPTRCPHQTTAEKMTQRIIRAKDASDSIGGTVTCVIRNVPSGLGEPVFDKFEAELGHAMLSIPATKAFEIGSGFRGTEVPGSKHNDAFVRRPDGSLGTKTNWSGGVQGGITNGEDIYFRIGFKSPATISQQQETAQYDGTSGTLAARGRHDPCVVPRAVPIVEAMAAIVVLDQLLQQDARKAAASRLPPIKTLPPTMVMPKKL</sequence>
<comment type="pathway">
    <text evidence="1">Metabolic intermediate biosynthesis; chorismate biosynthesis; chorismate from D-erythrose 4-phosphate and phosphoenolpyruvate: step 7/7.</text>
</comment>
<dbReference type="Pfam" id="PF01264">
    <property type="entry name" value="Chorismate_synt"/>
    <property type="match status" value="1"/>
</dbReference>
<dbReference type="EC" id="4.2.3.5" evidence="3"/>
<dbReference type="GO" id="GO:0005829">
    <property type="term" value="C:cytosol"/>
    <property type="evidence" value="ECO:0007669"/>
    <property type="project" value="TreeGrafter"/>
</dbReference>
<dbReference type="InterPro" id="IPR020541">
    <property type="entry name" value="Chorismate_synthase_CS"/>
</dbReference>
<dbReference type="SUPFAM" id="SSF103263">
    <property type="entry name" value="Chorismate synthase, AroC"/>
    <property type="match status" value="1"/>
</dbReference>
<dbReference type="CDD" id="cd07304">
    <property type="entry name" value="Chorismate_synthase"/>
    <property type="match status" value="1"/>
</dbReference>
<dbReference type="GO" id="GO:0008652">
    <property type="term" value="P:amino acid biosynthetic process"/>
    <property type="evidence" value="ECO:0007669"/>
    <property type="project" value="UniProtKB-KW"/>
</dbReference>
<dbReference type="GO" id="GO:0004107">
    <property type="term" value="F:chorismate synthase activity"/>
    <property type="evidence" value="ECO:0007669"/>
    <property type="project" value="UniProtKB-EC"/>
</dbReference>
<evidence type="ECO:0000313" key="7">
    <source>
        <dbReference type="EMBL" id="KAF6766417.1"/>
    </source>
</evidence>
<dbReference type="NCBIfam" id="NF003793">
    <property type="entry name" value="PRK05382.1"/>
    <property type="match status" value="1"/>
</dbReference>
<evidence type="ECO:0000256" key="1">
    <source>
        <dbReference type="ARBA" id="ARBA00005044"/>
    </source>
</evidence>
<dbReference type="UniPathway" id="UPA00053">
    <property type="reaction ID" value="UER00090"/>
</dbReference>
<evidence type="ECO:0000256" key="5">
    <source>
        <dbReference type="ARBA" id="ARBA00023141"/>
    </source>
</evidence>
<dbReference type="InterPro" id="IPR000453">
    <property type="entry name" value="Chorismate_synth"/>
</dbReference>
<dbReference type="OrthoDB" id="1721239at2759"/>